<evidence type="ECO:0000313" key="2">
    <source>
        <dbReference type="Proteomes" id="UP000659344"/>
    </source>
</evidence>
<organism evidence="1 2">
    <name type="scientific">Paenibacillus segetis</name>
    <dbReference type="NCBI Taxonomy" id="1325360"/>
    <lineage>
        <taxon>Bacteria</taxon>
        <taxon>Bacillati</taxon>
        <taxon>Bacillota</taxon>
        <taxon>Bacilli</taxon>
        <taxon>Bacillales</taxon>
        <taxon>Paenibacillaceae</taxon>
        <taxon>Paenibacillus</taxon>
    </lineage>
</organism>
<name>A0ABQ1YLH2_9BACL</name>
<dbReference type="Proteomes" id="UP000659344">
    <property type="component" value="Unassembled WGS sequence"/>
</dbReference>
<reference evidence="2" key="1">
    <citation type="journal article" date="2019" name="Int. J. Syst. Evol. Microbiol.">
        <title>The Global Catalogue of Microorganisms (GCM) 10K type strain sequencing project: providing services to taxonomists for standard genome sequencing and annotation.</title>
        <authorList>
            <consortium name="The Broad Institute Genomics Platform"/>
            <consortium name="The Broad Institute Genome Sequencing Center for Infectious Disease"/>
            <person name="Wu L."/>
            <person name="Ma J."/>
        </authorList>
    </citation>
    <scope>NUCLEOTIDE SEQUENCE [LARGE SCALE GENOMIC DNA]</scope>
    <source>
        <strain evidence="2">CGMCC 1.12769</strain>
    </source>
</reference>
<dbReference type="EMBL" id="BMFT01000001">
    <property type="protein sequence ID" value="GGH28529.1"/>
    <property type="molecule type" value="Genomic_DNA"/>
</dbReference>
<comment type="caution">
    <text evidence="1">The sequence shown here is derived from an EMBL/GenBank/DDBJ whole genome shotgun (WGS) entry which is preliminary data.</text>
</comment>
<keyword evidence="2" id="KW-1185">Reference proteome</keyword>
<evidence type="ECO:0000313" key="1">
    <source>
        <dbReference type="EMBL" id="GGH28529.1"/>
    </source>
</evidence>
<accession>A0ABQ1YLH2</accession>
<proteinExistence type="predicted"/>
<dbReference type="Pfam" id="PF03406">
    <property type="entry name" value="Phage_fiber_2"/>
    <property type="match status" value="1"/>
</dbReference>
<dbReference type="RefSeq" id="WP_229753390.1">
    <property type="nucleotide sequence ID" value="NZ_BMFT01000001.1"/>
</dbReference>
<gene>
    <name evidence="1" type="ORF">GCM10008013_30610</name>
</gene>
<dbReference type="InterPro" id="IPR005068">
    <property type="entry name" value="Phage_lambda_Stf-r2"/>
</dbReference>
<sequence length="352" mass="37725">MASNTPKLNLLKKNPATDGNETFNIKTMLNDNWDKIDVAVGDLQEAVQDIHVPNATLAQAGIVQLSNATNGTRENVAATEKAVKMVNDSVNVHLADIAILNPITGSTENAIFLNFTAAQNKKGSFKATVNNTANVTINNIPFLKLDGNQIASGGIKSGKVYDFYYDEASGGRFFILAKASGNAAAGDVLAGKTFSSDDGEFTGTMPNRGAGRTVTPVTTDQIKEAGYYSSDITIKGDSNLLPANIVQGKTIFGVTGKASNRYRFPSSEIEIPPNSVLNVPLPFTPITYFITVRHFAFVAPIYTKIFSSESYFSIDQSSGSAKIDIFHSSNSLIIKNNESELMKIIEGVAYAV</sequence>
<protein>
    <submittedName>
        <fullName evidence="1">Uncharacterized protein</fullName>
    </submittedName>
</protein>